<accession>A0AB39C7Y9</accession>
<protein>
    <submittedName>
        <fullName evidence="3">Phosphodiester glycosidase family protein</fullName>
    </submittedName>
</protein>
<feature type="region of interest" description="Disordered" evidence="1">
    <location>
        <begin position="160"/>
        <end position="184"/>
    </location>
</feature>
<dbReference type="EMBL" id="PP995776">
    <property type="protein sequence ID" value="XDJ02819.1"/>
    <property type="molecule type" value="Genomic_DNA"/>
</dbReference>
<dbReference type="PANTHER" id="PTHR40446:SF2">
    <property type="entry name" value="N-ACETYLGLUCOSAMINE-1-PHOSPHODIESTER ALPHA-N-ACETYLGLUCOSAMINIDASE"/>
    <property type="match status" value="1"/>
</dbReference>
<reference evidence="3" key="1">
    <citation type="submission" date="2024-06" db="EMBL/GenBank/DDBJ databases">
        <authorList>
            <person name="Najeeb S."/>
            <person name="Khan I."/>
            <person name="Muhammad J."/>
            <person name="Abbas A."/>
            <person name="Jahangir M."/>
            <person name="Alvi I.A."/>
            <person name="Ullah A."/>
            <person name="Ullah A."/>
            <person name="Khan A."/>
        </authorList>
    </citation>
    <scope>NUCLEOTIDE SEQUENCE</scope>
</reference>
<dbReference type="GO" id="GO:0016798">
    <property type="term" value="F:hydrolase activity, acting on glycosyl bonds"/>
    <property type="evidence" value="ECO:0007669"/>
    <property type="project" value="UniProtKB-KW"/>
</dbReference>
<evidence type="ECO:0000256" key="1">
    <source>
        <dbReference type="SAM" id="MobiDB-lite"/>
    </source>
</evidence>
<dbReference type="InterPro" id="IPR018711">
    <property type="entry name" value="NAGPA"/>
</dbReference>
<evidence type="ECO:0000259" key="2">
    <source>
        <dbReference type="Pfam" id="PF09992"/>
    </source>
</evidence>
<keyword evidence="3" id="KW-0326">Glycosidase</keyword>
<name>A0AB39C7Y9_9CAUD</name>
<evidence type="ECO:0000313" key="3">
    <source>
        <dbReference type="EMBL" id="XDJ02819.1"/>
    </source>
</evidence>
<dbReference type="CDD" id="cd19958">
    <property type="entry name" value="pyocin_knob"/>
    <property type="match status" value="2"/>
</dbReference>
<feature type="domain" description="Phosphodiester glycosidase" evidence="2">
    <location>
        <begin position="441"/>
        <end position="619"/>
    </location>
</feature>
<feature type="region of interest" description="Disordered" evidence="1">
    <location>
        <begin position="113"/>
        <end position="135"/>
    </location>
</feature>
<organism evidence="3">
    <name type="scientific">Staphylococcus phage UHP46</name>
    <dbReference type="NCBI Taxonomy" id="3234966"/>
    <lineage>
        <taxon>Viruses</taxon>
        <taxon>Duplodnaviria</taxon>
        <taxon>Heunggongvirae</taxon>
        <taxon>Uroviricota</taxon>
        <taxon>Caudoviricetes</taxon>
        <taxon>Herelleviridae</taxon>
        <taxon>Twortvirinae</taxon>
        <taxon>Sciuriunavirus</taxon>
    </lineage>
</organism>
<feature type="compositionally biased region" description="Basic and acidic residues" evidence="1">
    <location>
        <begin position="160"/>
        <end position="176"/>
    </location>
</feature>
<proteinExistence type="predicted"/>
<keyword evidence="3" id="KW-0378">Hydrolase</keyword>
<sequence>MTKNLLLYDKYNKIINTTLDVKGTTGYITIENLIPDTDYPEGEFYVGWEVEGKILPKATVPEFTTLRQMREKLVIVYFSDLTEQQLVDIKGDSAYKVALDNGFNGSQKEWLESLKGEPGEPGRQGDPGRDGVDITEGGSAYEIALAEGFQGTREEWLESLKGEPGEPGEPGEKGDPGEDGFGVDGASAYEIALENGFVGNIQDFLDSLVGEPGKDGQDGNDGLSAYQIALDNGFTGTEQEWLETLKGGLTGTENWQKRKVTSDDGTVITVDKPNLNAPDTYFTNSGFYYVTTSTGFPEGVSANGYVTFLIRNPNYSIMTFQPYNSERVFTKAKLNGNWGYWNEIGGRKEDRITSDYVVEIVMNTIENEINILRSTINEDSMYSEIDYLSYIDSVTDTKYTVTTIPTEDSNGYPIKLNRGYANDDPNDGSLETAREFALRKNASFVTNASVFDTSTGKLLGRQMDNGTIINNTPHRENYTLTIDNDRTLNAIPSTTNLEDITTSIDALTAFFPIILNGEKVDPSIYSSIPNTGQKNPRQIIAQKEDGTVLVISVQGRGINGQGMDYEDTYRICSELGVKFAYHLDGGGSMQTNVRGSLITNPIDENGTKERKVKDFLYVTISDDIRKNRSNQKEFSNHSKNISDMQVKMDKLSKDFASMGTIPNVGDFKDTATFVSDANTIRQSGMYWVTNATLNTPKDYSYGLFHWQVNPTSALQMIVPFHINLGETLIRRTNGSMDVWTSWRSGGKDTTNWQKSKLTEQNGDRIRLSDVDATTLPTGLYQIQKMKNAPIGFDNNTQYWNVDVTTTQDNTKNIKAVLTTTNKEYNKTIYQGTDQGWKINDIVKNTRNDFKLYTVPLMSPFNTANLIVMENNHIVTVRLQGKANSNTNNISDLDVVIGKLPAHIEYPKDFVRCTISSMTKGETEQFIGNLVIDTKGIITVKFNRSGTSNSYFGGSLSFPKGDNKNVAFNSTNTKVYDYPDPNVVSVQGSDYYDGYIFGAITRTKGNVTEIQVIDTNNTSSSFICTNQQDNFSTLVGHGNSLKVVDKINDEYLMYITMTDDPKIVPVFVNTTTKIARVGEGIKTMQDSGGSEKRIISIDRVDKVGSTYELYCLWYGIEFKYIISNIDTLESLKGEQVFKLPLERVIEDKKVLLNDDSNSIKIYQDNLLDGDTFYITQYGENSSAILEYRVENAMAKSTGKYWYNYRTDAERYEIESIFKINGELYASISQKLFNKSTYDTYVIKVTLNT</sequence>
<dbReference type="Pfam" id="PF09992">
    <property type="entry name" value="NAGPA"/>
    <property type="match status" value="1"/>
</dbReference>
<dbReference type="PANTHER" id="PTHR40446">
    <property type="entry name" value="N-ACETYLGLUCOSAMINE-1-PHOSPHODIESTER ALPHA-N-ACETYLGLUCOSAMINIDASE"/>
    <property type="match status" value="1"/>
</dbReference>